<sequence>MEHLHHTNADRLSEEAYGDILSGLTNDRDVLTALGYNPLDPLEDLQP</sequence>
<dbReference type="Proteomes" id="UP000676336">
    <property type="component" value="Unassembled WGS sequence"/>
</dbReference>
<dbReference type="AlphaFoldDB" id="A0A8S2SQT0"/>
<feature type="non-terminal residue" evidence="1">
    <location>
        <position position="47"/>
    </location>
</feature>
<evidence type="ECO:0000313" key="1">
    <source>
        <dbReference type="EMBL" id="CAF4245112.1"/>
    </source>
</evidence>
<gene>
    <name evidence="1" type="ORF">SMN809_LOCUS23741</name>
</gene>
<evidence type="ECO:0000313" key="2">
    <source>
        <dbReference type="Proteomes" id="UP000676336"/>
    </source>
</evidence>
<comment type="caution">
    <text evidence="1">The sequence shown here is derived from an EMBL/GenBank/DDBJ whole genome shotgun (WGS) entry which is preliminary data.</text>
</comment>
<proteinExistence type="predicted"/>
<organism evidence="1 2">
    <name type="scientific">Rotaria magnacalcarata</name>
    <dbReference type="NCBI Taxonomy" id="392030"/>
    <lineage>
        <taxon>Eukaryota</taxon>
        <taxon>Metazoa</taxon>
        <taxon>Spiralia</taxon>
        <taxon>Gnathifera</taxon>
        <taxon>Rotifera</taxon>
        <taxon>Eurotatoria</taxon>
        <taxon>Bdelloidea</taxon>
        <taxon>Philodinida</taxon>
        <taxon>Philodinidae</taxon>
        <taxon>Rotaria</taxon>
    </lineage>
</organism>
<accession>A0A8S2SQT0</accession>
<dbReference type="EMBL" id="CAJOBI010026014">
    <property type="protein sequence ID" value="CAF4245112.1"/>
    <property type="molecule type" value="Genomic_DNA"/>
</dbReference>
<reference evidence="1" key="1">
    <citation type="submission" date="2021-02" db="EMBL/GenBank/DDBJ databases">
        <authorList>
            <person name="Nowell W R."/>
        </authorList>
    </citation>
    <scope>NUCLEOTIDE SEQUENCE</scope>
</reference>
<name>A0A8S2SQT0_9BILA</name>
<protein>
    <submittedName>
        <fullName evidence="1">Uncharacterized protein</fullName>
    </submittedName>
</protein>